<dbReference type="SUPFAM" id="SSF56112">
    <property type="entry name" value="Protein kinase-like (PK-like)"/>
    <property type="match status" value="1"/>
</dbReference>
<dbReference type="PANTHER" id="PTHR21310">
    <property type="entry name" value="AMINOGLYCOSIDE PHOSPHOTRANSFERASE-RELATED-RELATED"/>
    <property type="match status" value="1"/>
</dbReference>
<name>A0AAV3UMP5_9EURY</name>
<dbReference type="Pfam" id="PF01636">
    <property type="entry name" value="APH"/>
    <property type="match status" value="1"/>
</dbReference>
<gene>
    <name evidence="2" type="ORF">GCM10025751_42380</name>
</gene>
<dbReference type="PIRSF" id="PIRSF000707">
    <property type="entry name" value="Hygromycin-B_kinase"/>
    <property type="match status" value="1"/>
</dbReference>
<dbReference type="Gene3D" id="3.90.1200.10">
    <property type="match status" value="1"/>
</dbReference>
<dbReference type="InterPro" id="IPR051678">
    <property type="entry name" value="AGP_Transferase"/>
</dbReference>
<keyword evidence="3" id="KW-1185">Reference proteome</keyword>
<proteinExistence type="predicted"/>
<feature type="domain" description="Aminoglycoside phosphotransferase" evidence="1">
    <location>
        <begin position="14"/>
        <end position="271"/>
    </location>
</feature>
<dbReference type="AlphaFoldDB" id="A0AAV3UMP5"/>
<dbReference type="InterPro" id="IPR002575">
    <property type="entry name" value="Aminoglycoside_PTrfase"/>
</dbReference>
<dbReference type="Proteomes" id="UP001501729">
    <property type="component" value="Unassembled WGS sequence"/>
</dbReference>
<dbReference type="Gene3D" id="3.30.200.20">
    <property type="entry name" value="Phosphorylase Kinase, domain 1"/>
    <property type="match status" value="1"/>
</dbReference>
<protein>
    <recommendedName>
        <fullName evidence="1">Aminoglycoside phosphotransferase domain-containing protein</fullName>
    </recommendedName>
</protein>
<reference evidence="2 3" key="1">
    <citation type="journal article" date="2019" name="Int. J. Syst. Evol. Microbiol.">
        <title>The Global Catalogue of Microorganisms (GCM) 10K type strain sequencing project: providing services to taxonomists for standard genome sequencing and annotation.</title>
        <authorList>
            <consortium name="The Broad Institute Genomics Platform"/>
            <consortium name="The Broad Institute Genome Sequencing Center for Infectious Disease"/>
            <person name="Wu L."/>
            <person name="Ma J."/>
        </authorList>
    </citation>
    <scope>NUCLEOTIDE SEQUENCE [LARGE SCALE GENOMIC DNA]</scope>
    <source>
        <strain evidence="2 3">JCM 17504</strain>
    </source>
</reference>
<evidence type="ECO:0000313" key="3">
    <source>
        <dbReference type="Proteomes" id="UP001501729"/>
    </source>
</evidence>
<comment type="caution">
    <text evidence="2">The sequence shown here is derived from an EMBL/GenBank/DDBJ whole genome shotgun (WGS) entry which is preliminary data.</text>
</comment>
<evidence type="ECO:0000313" key="2">
    <source>
        <dbReference type="EMBL" id="GAA5058835.1"/>
    </source>
</evidence>
<sequence length="327" mass="36327">MVEEILGGRQVVDVQPAEGGTDDVFFVTVEMPNSTRECVLKACSFVEPPAFRVEPRIIDLVSRRTEIPVPDVLGYVDDHADLPAPFFLMERAPGEQVSGPESLTDDALERTAHDAGRHLGELQSAASFAGYGWLRAGLDADIDPPVGDLVVADFAENWSSQLHDLAEGSLSRIEESRFADMVDELRAGLDTHLEVVPDAPDPVLLHDDYRFGNLFVDPDSGVVQTVLDWGNHFTGHSEYDLAVTEHHLCGRLPLDADRRRLVHEALLSGYAETNELTRDDAFRERQLAYRFVTQLAPLAWFDLWYGDGDDPETIANQQRALVRALLP</sequence>
<organism evidence="2 3">
    <name type="scientific">Haladaptatus pallidirubidus</name>
    <dbReference type="NCBI Taxonomy" id="1008152"/>
    <lineage>
        <taxon>Archaea</taxon>
        <taxon>Methanobacteriati</taxon>
        <taxon>Methanobacteriota</taxon>
        <taxon>Stenosarchaea group</taxon>
        <taxon>Halobacteria</taxon>
        <taxon>Halobacteriales</taxon>
        <taxon>Haladaptataceae</taxon>
        <taxon>Haladaptatus</taxon>
    </lineage>
</organism>
<dbReference type="InterPro" id="IPR016259">
    <property type="entry name" value="Hygromycin-B_Kinase"/>
</dbReference>
<evidence type="ECO:0000259" key="1">
    <source>
        <dbReference type="Pfam" id="PF01636"/>
    </source>
</evidence>
<dbReference type="EMBL" id="BAABKX010000015">
    <property type="protein sequence ID" value="GAA5058835.1"/>
    <property type="molecule type" value="Genomic_DNA"/>
</dbReference>
<accession>A0AAV3UMP5</accession>
<dbReference type="InterPro" id="IPR011009">
    <property type="entry name" value="Kinase-like_dom_sf"/>
</dbReference>